<accession>A0ACA9PVW5</accession>
<comment type="caution">
    <text evidence="1">The sequence shown here is derived from an EMBL/GenBank/DDBJ whole genome shotgun (WGS) entry which is preliminary data.</text>
</comment>
<feature type="non-terminal residue" evidence="1">
    <location>
        <position position="44"/>
    </location>
</feature>
<dbReference type="EMBL" id="CAJVPU010035241">
    <property type="protein sequence ID" value="CAG8727319.1"/>
    <property type="molecule type" value="Genomic_DNA"/>
</dbReference>
<evidence type="ECO:0000313" key="2">
    <source>
        <dbReference type="Proteomes" id="UP000789702"/>
    </source>
</evidence>
<gene>
    <name evidence="1" type="ORF">DHETER_LOCUS13216</name>
</gene>
<organism evidence="1 2">
    <name type="scientific">Dentiscutata heterogama</name>
    <dbReference type="NCBI Taxonomy" id="1316150"/>
    <lineage>
        <taxon>Eukaryota</taxon>
        <taxon>Fungi</taxon>
        <taxon>Fungi incertae sedis</taxon>
        <taxon>Mucoromycota</taxon>
        <taxon>Glomeromycotina</taxon>
        <taxon>Glomeromycetes</taxon>
        <taxon>Diversisporales</taxon>
        <taxon>Gigasporaceae</taxon>
        <taxon>Dentiscutata</taxon>
    </lineage>
</organism>
<name>A0ACA9PVW5_9GLOM</name>
<dbReference type="Proteomes" id="UP000789702">
    <property type="component" value="Unassembled WGS sequence"/>
</dbReference>
<reference evidence="1" key="1">
    <citation type="submission" date="2021-06" db="EMBL/GenBank/DDBJ databases">
        <authorList>
            <person name="Kallberg Y."/>
            <person name="Tangrot J."/>
            <person name="Rosling A."/>
        </authorList>
    </citation>
    <scope>NUCLEOTIDE SEQUENCE</scope>
    <source>
        <strain evidence="1">IL203A</strain>
    </source>
</reference>
<proteinExistence type="predicted"/>
<sequence length="44" mass="5115">MTNSEINTLSNIGLSVHTKTLLRYKKDIAKAYLKKLNEYFNLNI</sequence>
<keyword evidence="2" id="KW-1185">Reference proteome</keyword>
<evidence type="ECO:0000313" key="1">
    <source>
        <dbReference type="EMBL" id="CAG8727319.1"/>
    </source>
</evidence>
<protein>
    <submittedName>
        <fullName evidence="1">6911_t:CDS:1</fullName>
    </submittedName>
</protein>